<evidence type="ECO:0000313" key="1">
    <source>
        <dbReference type="EMBL" id="NDW05806.1"/>
    </source>
</evidence>
<dbReference type="Gene3D" id="1.10.3750.10">
    <property type="entry name" value="YhaI-like"/>
    <property type="match status" value="1"/>
</dbReference>
<dbReference type="SUPFAM" id="SSF109915">
    <property type="entry name" value="Hypothetical protein YhaI"/>
    <property type="match status" value="1"/>
</dbReference>
<dbReference type="InterPro" id="IPR035945">
    <property type="entry name" value="YhaI-like_sf"/>
</dbReference>
<name>A0A6N9T6V9_9HYPH</name>
<dbReference type="AlphaFoldDB" id="A0A6N9T6V9"/>
<proteinExistence type="predicted"/>
<keyword evidence="2" id="KW-1185">Reference proteome</keyword>
<gene>
    <name evidence="1" type="ORF">GTK09_15380</name>
</gene>
<comment type="caution">
    <text evidence="1">The sequence shown here is derived from an EMBL/GenBank/DDBJ whole genome shotgun (WGS) entry which is preliminary data.</text>
</comment>
<dbReference type="RefSeq" id="WP_163464057.1">
    <property type="nucleotide sequence ID" value="NZ_JAAAMG010000012.1"/>
</dbReference>
<dbReference type="EMBL" id="JAAAMG010000012">
    <property type="protein sequence ID" value="NDW05806.1"/>
    <property type="molecule type" value="Genomic_DNA"/>
</dbReference>
<sequence>MNNHEIEDAIRKLRYQIKILGEAIDFRQKPIESLILEMDWDEGDISKVHDVFEKWDNALHKKVKLTSGAFENDFKALNIDYQTLKSVILAFYRNGQWMEVCKAYVDSFNGSPPLEYHRIMRGEMD</sequence>
<protein>
    <recommendedName>
        <fullName evidence="3">DUF1878 family protein</fullName>
    </recommendedName>
</protein>
<evidence type="ECO:0008006" key="3">
    <source>
        <dbReference type="Google" id="ProtNLM"/>
    </source>
</evidence>
<dbReference type="Proteomes" id="UP000469011">
    <property type="component" value="Unassembled WGS sequence"/>
</dbReference>
<reference evidence="1 2" key="1">
    <citation type="submission" date="2020-01" db="EMBL/GenBank/DDBJ databases">
        <title>Jiella pacifica sp. nov.</title>
        <authorList>
            <person name="Xue Z."/>
            <person name="Zhu S."/>
            <person name="Chen J."/>
            <person name="Yang J."/>
        </authorList>
    </citation>
    <scope>NUCLEOTIDE SEQUENCE [LARGE SCALE GENOMIC DNA]</scope>
    <source>
        <strain evidence="1 2">40Bstr34</strain>
    </source>
</reference>
<accession>A0A6N9T6V9</accession>
<evidence type="ECO:0000313" key="2">
    <source>
        <dbReference type="Proteomes" id="UP000469011"/>
    </source>
</evidence>
<organism evidence="1 2">
    <name type="scientific">Jiella pacifica</name>
    <dbReference type="NCBI Taxonomy" id="2696469"/>
    <lineage>
        <taxon>Bacteria</taxon>
        <taxon>Pseudomonadati</taxon>
        <taxon>Pseudomonadota</taxon>
        <taxon>Alphaproteobacteria</taxon>
        <taxon>Hyphomicrobiales</taxon>
        <taxon>Aurantimonadaceae</taxon>
        <taxon>Jiella</taxon>
    </lineage>
</organism>